<feature type="binding site" description="in other chain" evidence="8">
    <location>
        <position position="238"/>
    </location>
    <ligand>
        <name>IMP</name>
        <dbReference type="ChEBI" id="CHEBI:58053"/>
        <note>ligand shared between dimeric partners</note>
    </ligand>
</feature>
<feature type="binding site" evidence="8">
    <location>
        <position position="142"/>
    </location>
    <ligand>
        <name>IMP</name>
        <dbReference type="ChEBI" id="CHEBI:58053"/>
        <note>ligand shared between dimeric partners</note>
    </ligand>
</feature>
<comment type="similarity">
    <text evidence="8 10">Belongs to the adenylosuccinate synthetase family.</text>
</comment>
<dbReference type="InterPro" id="IPR042109">
    <property type="entry name" value="Adenylosuccinate_synth_dom1"/>
</dbReference>
<sequence>MVDLLLGLQWGDEGKGKIVDVLTKEYDIIARFQGGPNAGHTLEFDGIKHVLHTIPSGIFHENAINIVGNGVVIDPVIFKKELDNLDKFNIDFVSKLLISRKAHLILPTHRLLDAASEASKGKAKIGSTLKGIGPTYMDKTGRNGMRVGDLEFDDWKEKYRALADKHEAMIDFYDVELEYNLAELEAEFCTGVEMLKKLTFIDSEEYMFKAQAEGKKILAEGAQGSLLDIDFGTYPFVTSSNTTAAGACTGLGVAPNKIERVLGIFKAYTTRVGSGPFPTELFDEDGATMGRVGNEFGATTGRPRRCGWLDLVALKYAVQINGVTELMMMKADVLSGFKTIKVCTAYTYKGEEIQHLPYNIESKNVTPIYKEMEGWAKDLTKMTKADELPTALNDYINFLEEQLNVPIKIVSVGPDRLQTIHR</sequence>
<comment type="subcellular location">
    <subcellularLocation>
        <location evidence="8">Cytoplasm</location>
    </subcellularLocation>
</comment>
<name>A0ABW4XZW8_9FLAO</name>
<feature type="binding site" evidence="8">
    <location>
        <position position="39"/>
    </location>
    <ligand>
        <name>Mg(2+)</name>
        <dbReference type="ChEBI" id="CHEBI:18420"/>
    </ligand>
</feature>
<keyword evidence="12" id="KW-1185">Reference proteome</keyword>
<feature type="binding site" description="in other chain" evidence="8">
    <location>
        <position position="302"/>
    </location>
    <ligand>
        <name>IMP</name>
        <dbReference type="ChEBI" id="CHEBI:58053"/>
        <note>ligand shared between dimeric partners</note>
    </ligand>
</feature>
<feature type="binding site" evidence="8">
    <location>
        <begin position="298"/>
        <end position="304"/>
    </location>
    <ligand>
        <name>substrate</name>
    </ligand>
</feature>
<evidence type="ECO:0000256" key="5">
    <source>
        <dbReference type="ARBA" id="ARBA00022755"/>
    </source>
</evidence>
<dbReference type="GO" id="GO:0004019">
    <property type="term" value="F:adenylosuccinate synthase activity"/>
    <property type="evidence" value="ECO:0007669"/>
    <property type="project" value="UniProtKB-EC"/>
</dbReference>
<feature type="binding site" evidence="8">
    <location>
        <begin position="330"/>
        <end position="332"/>
    </location>
    <ligand>
        <name>GTP</name>
        <dbReference type="ChEBI" id="CHEBI:37565"/>
    </ligand>
</feature>
<feature type="active site" description="Proton acceptor" evidence="8">
    <location>
        <position position="12"/>
    </location>
</feature>
<dbReference type="InterPro" id="IPR042110">
    <property type="entry name" value="Adenylosuccinate_synth_dom2"/>
</dbReference>
<comment type="pathway">
    <text evidence="8 10">Purine metabolism; AMP biosynthesis via de novo pathway; AMP from IMP: step 1/2.</text>
</comment>
<comment type="cofactor">
    <cofactor evidence="8">
        <name>Mg(2+)</name>
        <dbReference type="ChEBI" id="CHEBI:18420"/>
    </cofactor>
    <text evidence="8">Binds 1 Mg(2+) ion per subunit.</text>
</comment>
<dbReference type="NCBIfam" id="NF002223">
    <property type="entry name" value="PRK01117.1"/>
    <property type="match status" value="1"/>
</dbReference>
<dbReference type="InterPro" id="IPR042111">
    <property type="entry name" value="Adenylosuccinate_synth_dom3"/>
</dbReference>
<protein>
    <recommendedName>
        <fullName evidence="8 10">Adenylosuccinate synthetase</fullName>
        <shortName evidence="8">AMPSase</shortName>
        <shortName evidence="8">AdSS</shortName>
        <ecNumber evidence="8 10">6.3.4.4</ecNumber>
    </recommendedName>
    <alternativeName>
        <fullName evidence="8">IMP--aspartate ligase</fullName>
    </alternativeName>
</protein>
<reference evidence="12" key="1">
    <citation type="journal article" date="2019" name="Int. J. Syst. Evol. Microbiol.">
        <title>The Global Catalogue of Microorganisms (GCM) 10K type strain sequencing project: providing services to taxonomists for standard genome sequencing and annotation.</title>
        <authorList>
            <consortium name="The Broad Institute Genomics Platform"/>
            <consortium name="The Broad Institute Genome Sequencing Center for Infectious Disease"/>
            <person name="Wu L."/>
            <person name="Ma J."/>
        </authorList>
    </citation>
    <scope>NUCLEOTIDE SEQUENCE [LARGE SCALE GENOMIC DNA]</scope>
    <source>
        <strain evidence="12">JCM 3389</strain>
    </source>
</reference>
<proteinExistence type="inferred from homology"/>
<feature type="binding site" description="in other chain" evidence="8">
    <location>
        <begin position="12"/>
        <end position="15"/>
    </location>
    <ligand>
        <name>IMP</name>
        <dbReference type="ChEBI" id="CHEBI:58053"/>
        <note>ligand shared between dimeric partners</note>
    </ligand>
</feature>
<dbReference type="SUPFAM" id="SSF52540">
    <property type="entry name" value="P-loop containing nucleoside triphosphate hydrolases"/>
    <property type="match status" value="1"/>
</dbReference>
<feature type="active site" evidence="9">
    <location>
        <position position="139"/>
    </location>
</feature>
<feature type="binding site" evidence="8">
    <location>
        <position position="304"/>
    </location>
    <ligand>
        <name>GTP</name>
        <dbReference type="ChEBI" id="CHEBI:37565"/>
    </ligand>
</feature>
<dbReference type="Gene3D" id="1.10.300.10">
    <property type="entry name" value="Adenylosuccinate Synthetase, subunit A, domain 2"/>
    <property type="match status" value="1"/>
</dbReference>
<evidence type="ECO:0000256" key="6">
    <source>
        <dbReference type="ARBA" id="ARBA00022842"/>
    </source>
</evidence>
<dbReference type="InterPro" id="IPR018220">
    <property type="entry name" value="Adenylosuccin_syn_GTP-bd"/>
</dbReference>
<evidence type="ECO:0000256" key="3">
    <source>
        <dbReference type="ARBA" id="ARBA00022723"/>
    </source>
</evidence>
<keyword evidence="5 8" id="KW-0658">Purine biosynthesis</keyword>
<feature type="binding site" evidence="8">
    <location>
        <begin position="11"/>
        <end position="17"/>
    </location>
    <ligand>
        <name>GTP</name>
        <dbReference type="ChEBI" id="CHEBI:37565"/>
    </ligand>
</feature>
<dbReference type="CDD" id="cd03108">
    <property type="entry name" value="AdSS"/>
    <property type="match status" value="1"/>
</dbReference>
<keyword evidence="3 8" id="KW-0479">Metal-binding</keyword>
<evidence type="ECO:0000256" key="7">
    <source>
        <dbReference type="ARBA" id="ARBA00023134"/>
    </source>
</evidence>
<feature type="binding site" description="in other chain" evidence="8">
    <location>
        <position position="128"/>
    </location>
    <ligand>
        <name>IMP</name>
        <dbReference type="ChEBI" id="CHEBI:58053"/>
        <note>ligand shared between dimeric partners</note>
    </ligand>
</feature>
<keyword evidence="4 8" id="KW-0547">Nucleotide-binding</keyword>
<evidence type="ECO:0000256" key="2">
    <source>
        <dbReference type="ARBA" id="ARBA00022598"/>
    </source>
</evidence>
<dbReference type="InterPro" id="IPR033128">
    <property type="entry name" value="Adenylosuccin_syn_Lys_AS"/>
</dbReference>
<dbReference type="EMBL" id="JBHUHU010000005">
    <property type="protein sequence ID" value="MFD2101061.1"/>
    <property type="molecule type" value="Genomic_DNA"/>
</dbReference>
<dbReference type="InterPro" id="IPR027417">
    <property type="entry name" value="P-loop_NTPase"/>
</dbReference>
<dbReference type="PROSITE" id="PS00513">
    <property type="entry name" value="ADENYLOSUCCIN_SYN_2"/>
    <property type="match status" value="1"/>
</dbReference>
<evidence type="ECO:0000313" key="11">
    <source>
        <dbReference type="EMBL" id="MFD2101061.1"/>
    </source>
</evidence>
<comment type="function">
    <text evidence="8">Plays an important role in the de novo pathway of purine nucleotide biosynthesis. Catalyzes the first committed step in the biosynthesis of AMP from IMP.</text>
</comment>
<dbReference type="SMART" id="SM00788">
    <property type="entry name" value="Adenylsucc_synt"/>
    <property type="match status" value="1"/>
</dbReference>
<comment type="caution">
    <text evidence="11">The sequence shown here is derived from an EMBL/GenBank/DDBJ whole genome shotgun (WGS) entry which is preliminary data.</text>
</comment>
<evidence type="ECO:0000256" key="9">
    <source>
        <dbReference type="PROSITE-ProRule" id="PRU10134"/>
    </source>
</evidence>
<evidence type="ECO:0000256" key="1">
    <source>
        <dbReference type="ARBA" id="ARBA00011738"/>
    </source>
</evidence>
<dbReference type="NCBIfam" id="TIGR00184">
    <property type="entry name" value="purA"/>
    <property type="match status" value="1"/>
</dbReference>
<dbReference type="InterPro" id="IPR001114">
    <property type="entry name" value="Adenylosuccinate_synthetase"/>
</dbReference>
<dbReference type="EC" id="6.3.4.4" evidence="8 10"/>
<evidence type="ECO:0000256" key="8">
    <source>
        <dbReference type="HAMAP-Rule" id="MF_00011"/>
    </source>
</evidence>
<organism evidence="11 12">
    <name type="scientific">Flagellimonas iocasae</name>
    <dbReference type="NCBI Taxonomy" id="2055905"/>
    <lineage>
        <taxon>Bacteria</taxon>
        <taxon>Pseudomonadati</taxon>
        <taxon>Bacteroidota</taxon>
        <taxon>Flavobacteriia</taxon>
        <taxon>Flavobacteriales</taxon>
        <taxon>Flavobacteriaceae</taxon>
        <taxon>Flagellimonas</taxon>
    </lineage>
</organism>
<evidence type="ECO:0000256" key="4">
    <source>
        <dbReference type="ARBA" id="ARBA00022741"/>
    </source>
</evidence>
<keyword evidence="6 8" id="KW-0460">Magnesium</keyword>
<dbReference type="PROSITE" id="PS01266">
    <property type="entry name" value="ADENYLOSUCCIN_SYN_1"/>
    <property type="match status" value="1"/>
</dbReference>
<evidence type="ECO:0000256" key="10">
    <source>
        <dbReference type="RuleBase" id="RU000520"/>
    </source>
</evidence>
<dbReference type="Gene3D" id="3.90.170.10">
    <property type="entry name" value="Adenylosuccinate Synthetase, subunit A, domain 3"/>
    <property type="match status" value="1"/>
</dbReference>
<feature type="binding site" evidence="8">
    <location>
        <begin position="39"/>
        <end position="41"/>
    </location>
    <ligand>
        <name>GTP</name>
        <dbReference type="ChEBI" id="CHEBI:37565"/>
    </ligand>
</feature>
<evidence type="ECO:0000313" key="12">
    <source>
        <dbReference type="Proteomes" id="UP001597342"/>
    </source>
</evidence>
<feature type="binding site" description="in other chain" evidence="8">
    <location>
        <position position="223"/>
    </location>
    <ligand>
        <name>IMP</name>
        <dbReference type="ChEBI" id="CHEBI:58053"/>
        <note>ligand shared between dimeric partners</note>
    </ligand>
</feature>
<keyword evidence="7 8" id="KW-0342">GTP-binding</keyword>
<dbReference type="Pfam" id="PF00709">
    <property type="entry name" value="Adenylsucc_synt"/>
    <property type="match status" value="1"/>
</dbReference>
<comment type="subunit">
    <text evidence="1 8">Homodimer.</text>
</comment>
<feature type="binding site" evidence="8">
    <location>
        <position position="12"/>
    </location>
    <ligand>
        <name>Mg(2+)</name>
        <dbReference type="ChEBI" id="CHEBI:18420"/>
    </ligand>
</feature>
<feature type="binding site" description="in other chain" evidence="8">
    <location>
        <begin position="37"/>
        <end position="40"/>
    </location>
    <ligand>
        <name>IMP</name>
        <dbReference type="ChEBI" id="CHEBI:58053"/>
        <note>ligand shared between dimeric partners</note>
    </ligand>
</feature>
<dbReference type="Gene3D" id="3.40.440.10">
    <property type="entry name" value="Adenylosuccinate Synthetase, subunit A, domain 1"/>
    <property type="match status" value="1"/>
</dbReference>
<keyword evidence="8" id="KW-0963">Cytoplasm</keyword>
<dbReference type="HAMAP" id="MF_00011">
    <property type="entry name" value="Adenylosucc_synth"/>
    <property type="match status" value="1"/>
</dbReference>
<dbReference type="Proteomes" id="UP001597342">
    <property type="component" value="Unassembled WGS sequence"/>
</dbReference>
<feature type="active site" description="Proton donor" evidence="8">
    <location>
        <position position="40"/>
    </location>
</feature>
<dbReference type="PANTHER" id="PTHR11846:SF0">
    <property type="entry name" value="ADENYLOSUCCINATE SYNTHETASE"/>
    <property type="match status" value="1"/>
</dbReference>
<comment type="catalytic activity">
    <reaction evidence="8 10">
        <text>IMP + L-aspartate + GTP = N(6)-(1,2-dicarboxyethyl)-AMP + GDP + phosphate + 2 H(+)</text>
        <dbReference type="Rhea" id="RHEA:15753"/>
        <dbReference type="ChEBI" id="CHEBI:15378"/>
        <dbReference type="ChEBI" id="CHEBI:29991"/>
        <dbReference type="ChEBI" id="CHEBI:37565"/>
        <dbReference type="ChEBI" id="CHEBI:43474"/>
        <dbReference type="ChEBI" id="CHEBI:57567"/>
        <dbReference type="ChEBI" id="CHEBI:58053"/>
        <dbReference type="ChEBI" id="CHEBI:58189"/>
        <dbReference type="EC" id="6.3.4.4"/>
    </reaction>
</comment>
<feature type="binding site" evidence="8">
    <location>
        <begin position="411"/>
        <end position="413"/>
    </location>
    <ligand>
        <name>GTP</name>
        <dbReference type="ChEBI" id="CHEBI:37565"/>
    </ligand>
</feature>
<keyword evidence="2 8" id="KW-0436">Ligase</keyword>
<accession>A0ABW4XZW8</accession>
<dbReference type="PANTHER" id="PTHR11846">
    <property type="entry name" value="ADENYLOSUCCINATE SYNTHETASE"/>
    <property type="match status" value="1"/>
</dbReference>
<gene>
    <name evidence="8" type="primary">purA</name>
    <name evidence="11" type="ORF">ACFSJE_14830</name>
</gene>
<dbReference type="RefSeq" id="WP_379831644.1">
    <property type="nucleotide sequence ID" value="NZ_JBHUHU010000005.1"/>
</dbReference>